<protein>
    <submittedName>
        <fullName evidence="2">Uncharacterized protein</fullName>
    </submittedName>
</protein>
<feature type="region of interest" description="Disordered" evidence="1">
    <location>
        <begin position="283"/>
        <end position="344"/>
    </location>
</feature>
<organism evidence="2 3">
    <name type="scientific">Fusarium mexicanum</name>
    <dbReference type="NCBI Taxonomy" id="751941"/>
    <lineage>
        <taxon>Eukaryota</taxon>
        <taxon>Fungi</taxon>
        <taxon>Dikarya</taxon>
        <taxon>Ascomycota</taxon>
        <taxon>Pezizomycotina</taxon>
        <taxon>Sordariomycetes</taxon>
        <taxon>Hypocreomycetidae</taxon>
        <taxon>Hypocreales</taxon>
        <taxon>Nectriaceae</taxon>
        <taxon>Fusarium</taxon>
        <taxon>Fusarium fujikuroi species complex</taxon>
    </lineage>
</organism>
<gene>
    <name evidence="2" type="ORF">FMEXI_10208</name>
</gene>
<evidence type="ECO:0000313" key="3">
    <source>
        <dbReference type="Proteomes" id="UP000522262"/>
    </source>
</evidence>
<name>A0A8H5IHH3_9HYPO</name>
<evidence type="ECO:0000313" key="2">
    <source>
        <dbReference type="EMBL" id="KAF5536609.1"/>
    </source>
</evidence>
<dbReference type="EMBL" id="JAAOAM010000254">
    <property type="protein sequence ID" value="KAF5536609.1"/>
    <property type="molecule type" value="Genomic_DNA"/>
</dbReference>
<reference evidence="2 3" key="1">
    <citation type="submission" date="2020-05" db="EMBL/GenBank/DDBJ databases">
        <title>Identification and distribution of gene clusters putatively required for synthesis of sphingolipid metabolism inhibitors in phylogenetically diverse species of the filamentous fungus Fusarium.</title>
        <authorList>
            <person name="Kim H.-S."/>
            <person name="Busman M."/>
            <person name="Brown D.W."/>
            <person name="Divon H."/>
            <person name="Uhlig S."/>
            <person name="Proctor R.H."/>
        </authorList>
    </citation>
    <scope>NUCLEOTIDE SEQUENCE [LARGE SCALE GENOMIC DNA]</scope>
    <source>
        <strain evidence="2 3">NRRL 53147</strain>
    </source>
</reference>
<dbReference type="Proteomes" id="UP000522262">
    <property type="component" value="Unassembled WGS sequence"/>
</dbReference>
<evidence type="ECO:0000256" key="1">
    <source>
        <dbReference type="SAM" id="MobiDB-lite"/>
    </source>
</evidence>
<dbReference type="AlphaFoldDB" id="A0A8H5IHH3"/>
<feature type="compositionally biased region" description="Polar residues" evidence="1">
    <location>
        <begin position="283"/>
        <end position="321"/>
    </location>
</feature>
<keyword evidence="3" id="KW-1185">Reference proteome</keyword>
<proteinExistence type="predicted"/>
<accession>A0A8H5IHH3</accession>
<feature type="compositionally biased region" description="Low complexity" evidence="1">
    <location>
        <begin position="333"/>
        <end position="343"/>
    </location>
</feature>
<comment type="caution">
    <text evidence="2">The sequence shown here is derived from an EMBL/GenBank/DDBJ whole genome shotgun (WGS) entry which is preliminary data.</text>
</comment>
<feature type="compositionally biased region" description="Basic and acidic residues" evidence="1">
    <location>
        <begin position="322"/>
        <end position="331"/>
    </location>
</feature>
<sequence length="589" mass="65482">MATPADKSYEPLSIPGNHVTMCKFDSSDEPGYIMIKWLLRKWIKELPEHKSGGPANPAEPSIGTNATALDTPAELRILHELLGLSKEDAASTSEYSKEQSKPLLSPETVRWLASKELLSSIQQKSLTISTAPLLESFTTTSTNPPSTGGNWSLSEDDKPFLRKVDVPIRLYSAETYEFLGYQRSVAERLWNSLSSSKNPSFSLFDVSKERLEVDPPAKSEYGWNNFMNKIGICESLRNSILHSHLDNIRSTASCEFWLRTAFEIRWQELKALDGDVLKAMKRTASTGEQRTGSSAPSQDHGTNTEQSESSGHQDTAPPTEQHSGEHEEKGPVTETTPATQTADPDAEVVALWRGGSKKNIENAKKEGRLCLQDIRSIPGDFSGTSLVPYFANRRDTAVLYGAFHAELSETGIPPYLLQFKVGKKWLETLQHRCLWATGDENNACNLGMPNCPDQENQGVTGGTEDRSWEHVVFECRKKKTTPSFIRKQDLVIGHIAKFHNEEFEKMGAKTDAGAAKLIVNGTPAVQYVFISEDSQDQLVEEASDVQTECLTGMIVRRCRNDCTGKPRVDDVRLIDLCQACKDKWDFGSE</sequence>